<dbReference type="AlphaFoldDB" id="A0A1I7UEN8"/>
<evidence type="ECO:0000256" key="1">
    <source>
        <dbReference type="ARBA" id="ARBA00001947"/>
    </source>
</evidence>
<organism evidence="9 10">
    <name type="scientific">Caenorhabditis tropicalis</name>
    <dbReference type="NCBI Taxonomy" id="1561998"/>
    <lineage>
        <taxon>Eukaryota</taxon>
        <taxon>Metazoa</taxon>
        <taxon>Ecdysozoa</taxon>
        <taxon>Nematoda</taxon>
        <taxon>Chromadorea</taxon>
        <taxon>Rhabditida</taxon>
        <taxon>Rhabditina</taxon>
        <taxon>Rhabditomorpha</taxon>
        <taxon>Rhabditoidea</taxon>
        <taxon>Rhabditidae</taxon>
        <taxon>Peloderinae</taxon>
        <taxon>Caenorhabditis</taxon>
    </lineage>
</organism>
<evidence type="ECO:0000256" key="7">
    <source>
        <dbReference type="ARBA" id="ARBA00023007"/>
    </source>
</evidence>
<keyword evidence="9" id="KW-1185">Reference proteome</keyword>
<dbReference type="InterPro" id="IPR022470">
    <property type="entry name" value="PTPS_Cys_AS"/>
</dbReference>
<keyword evidence="7" id="KW-0783">Tetrahydrobiopterin biosynthesis</keyword>
<reference evidence="10" key="1">
    <citation type="submission" date="2016-11" db="UniProtKB">
        <authorList>
            <consortium name="WormBaseParasite"/>
        </authorList>
    </citation>
    <scope>IDENTIFICATION</scope>
</reference>
<accession>A0A1I7UEN8</accession>
<dbReference type="InterPro" id="IPR007115">
    <property type="entry name" value="6-PTP_synth/QueD"/>
</dbReference>
<evidence type="ECO:0000256" key="4">
    <source>
        <dbReference type="ARBA" id="ARBA00013100"/>
    </source>
</evidence>
<dbReference type="STRING" id="1561998.A0A1I7UEN8"/>
<proteinExistence type="inferred from homology"/>
<comment type="pathway">
    <text evidence="2">Cofactor biosynthesis; tetrahydrobiopterin biosynthesis; tetrahydrobiopterin from 7,8-dihydroneopterin triphosphate: step 1/3.</text>
</comment>
<dbReference type="eggNOG" id="KOG4105">
    <property type="taxonomic scope" value="Eukaryota"/>
</dbReference>
<dbReference type="UniPathway" id="UPA00849">
    <property type="reaction ID" value="UER00819"/>
</dbReference>
<dbReference type="PROSITE" id="PS00987">
    <property type="entry name" value="PTPS_1"/>
    <property type="match status" value="1"/>
</dbReference>
<comment type="cofactor">
    <cofactor evidence="1">
        <name>Zn(2+)</name>
        <dbReference type="ChEBI" id="CHEBI:29105"/>
    </cofactor>
</comment>
<sequence length="137" mass="15686">MPTVTMERVDMFSASHRLHSEKLSDAENKETFGKCNNSNGHGHNYVWKVKLRGEVDSVNGMVYDLAKLKKEMNVVLDTVDHRNLDKDVEFFKTTVSTSENVAIYMFEKLKSVMSNPSVLYKVTIEETPKNIFTYKGT</sequence>
<dbReference type="GO" id="GO:0006729">
    <property type="term" value="P:tetrahydrobiopterin biosynthetic process"/>
    <property type="evidence" value="ECO:0007669"/>
    <property type="project" value="UniProtKB-UniPathway"/>
</dbReference>
<comment type="similarity">
    <text evidence="3">Belongs to the PTPS family.</text>
</comment>
<dbReference type="SUPFAM" id="SSF55620">
    <property type="entry name" value="Tetrahydrobiopterin biosynthesis enzymes-like"/>
    <property type="match status" value="1"/>
</dbReference>
<evidence type="ECO:0000256" key="2">
    <source>
        <dbReference type="ARBA" id="ARBA00005126"/>
    </source>
</evidence>
<evidence type="ECO:0000256" key="3">
    <source>
        <dbReference type="ARBA" id="ARBA00009164"/>
    </source>
</evidence>
<name>A0A1I7UEN8_9PELO</name>
<dbReference type="Pfam" id="PF01242">
    <property type="entry name" value="PTPS"/>
    <property type="match status" value="1"/>
</dbReference>
<dbReference type="Gene3D" id="3.30.479.10">
    <property type="entry name" value="6-pyruvoyl tetrahydropterin synthase/QueD"/>
    <property type="match status" value="1"/>
</dbReference>
<dbReference type="EC" id="4.2.3.12" evidence="4"/>
<dbReference type="InterPro" id="IPR038418">
    <property type="entry name" value="6-PTP_synth/QueD_sf"/>
</dbReference>
<dbReference type="WBParaSite" id="Csp11.Scaffold629.g8558.t1">
    <property type="protein sequence ID" value="Csp11.Scaffold629.g8558.t1"/>
    <property type="gene ID" value="Csp11.Scaffold629.g8558"/>
</dbReference>
<keyword evidence="5" id="KW-0479">Metal-binding</keyword>
<evidence type="ECO:0000256" key="6">
    <source>
        <dbReference type="ARBA" id="ARBA00022833"/>
    </source>
</evidence>
<dbReference type="GO" id="GO:0046872">
    <property type="term" value="F:metal ion binding"/>
    <property type="evidence" value="ECO:0007669"/>
    <property type="project" value="UniProtKB-KW"/>
</dbReference>
<dbReference type="FunFam" id="3.30.479.10:FF:000003">
    <property type="entry name" value="6-pyruvoyl tetrahydrobiopterin synthase"/>
    <property type="match status" value="1"/>
</dbReference>
<evidence type="ECO:0000256" key="5">
    <source>
        <dbReference type="ARBA" id="ARBA00022723"/>
    </source>
</evidence>
<keyword evidence="8" id="KW-0456">Lyase</keyword>
<dbReference type="PANTHER" id="PTHR12589">
    <property type="entry name" value="PYRUVOYL TETRAHYDROBIOPTERIN SYNTHASE"/>
    <property type="match status" value="1"/>
</dbReference>
<dbReference type="Proteomes" id="UP000095282">
    <property type="component" value="Unplaced"/>
</dbReference>
<protein>
    <recommendedName>
        <fullName evidence="4">6-pyruvoyltetrahydropterin synthase</fullName>
        <ecNumber evidence="4">4.2.3.12</ecNumber>
    </recommendedName>
</protein>
<keyword evidence="6" id="KW-0862">Zinc</keyword>
<dbReference type="PANTHER" id="PTHR12589:SF7">
    <property type="entry name" value="6-PYRUVOYL TETRAHYDROBIOPTERIN SYNTHASE"/>
    <property type="match status" value="1"/>
</dbReference>
<dbReference type="NCBIfam" id="TIGR00039">
    <property type="entry name" value="6PTHBS"/>
    <property type="match status" value="1"/>
</dbReference>
<dbReference type="GO" id="GO:0003874">
    <property type="term" value="F:6-pyruvoyltetrahydropterin synthase activity"/>
    <property type="evidence" value="ECO:0007669"/>
    <property type="project" value="UniProtKB-EC"/>
</dbReference>
<dbReference type="GO" id="GO:0005739">
    <property type="term" value="C:mitochondrion"/>
    <property type="evidence" value="ECO:0007669"/>
    <property type="project" value="TreeGrafter"/>
</dbReference>
<evidence type="ECO:0000256" key="8">
    <source>
        <dbReference type="ARBA" id="ARBA00023239"/>
    </source>
</evidence>
<evidence type="ECO:0000313" key="9">
    <source>
        <dbReference type="Proteomes" id="UP000095282"/>
    </source>
</evidence>
<evidence type="ECO:0000313" key="10">
    <source>
        <dbReference type="WBParaSite" id="Csp11.Scaffold629.g8558.t1"/>
    </source>
</evidence>